<name>A0A136IJF7_9PEZI</name>
<evidence type="ECO:0000256" key="3">
    <source>
        <dbReference type="ARBA" id="ARBA00023002"/>
    </source>
</evidence>
<dbReference type="Proteomes" id="UP000070501">
    <property type="component" value="Unassembled WGS sequence"/>
</dbReference>
<gene>
    <name evidence="5" type="ORF">Micbo1qcDRAFT_224866</name>
</gene>
<dbReference type="STRING" id="196109.A0A136IJF7"/>
<dbReference type="InterPro" id="IPR008030">
    <property type="entry name" value="NmrA-like"/>
</dbReference>
<dbReference type="AlphaFoldDB" id="A0A136IJF7"/>
<sequence>MTKKLLTVFGATGQQGGAIVQHVLEVPQLASLFALRGITRDGAKPAAQLLASKGVEMIEADIDHPPSLAKAVAGSAVVFAVTNFWETGDPAVETTQGKAIADAAVAAGVGQLIWSSLPSISKMATANGVGIVAAPHHFESKALVEEYIRALDVDMKRTFFMAGWYMQNHLEAQKGMRPQQDTYIFALSWPATTQLPLIDIRDTGKFIAPALLDPEGFHGRSLTCATAYYDMNEMARGWSRVTGRKVVYHQVDINESLAHMPKEQRVQLAGSLASLEDVGYFGPGGQRDLEWTLGHVTANLRTWEEFIIDNEPWF</sequence>
<feature type="domain" description="NmrA-like" evidence="4">
    <location>
        <begin position="2"/>
        <end position="307"/>
    </location>
</feature>
<dbReference type="GO" id="GO:0005634">
    <property type="term" value="C:nucleus"/>
    <property type="evidence" value="ECO:0007669"/>
    <property type="project" value="TreeGrafter"/>
</dbReference>
<keyword evidence="6" id="KW-1185">Reference proteome</keyword>
<dbReference type="OrthoDB" id="3358371at2759"/>
<keyword evidence="3" id="KW-0560">Oxidoreductase</keyword>
<proteinExistence type="inferred from homology"/>
<dbReference type="PANTHER" id="PTHR42748:SF30">
    <property type="entry name" value="NMRA-LIKE DOMAIN-CONTAINING PROTEIN"/>
    <property type="match status" value="1"/>
</dbReference>
<evidence type="ECO:0000313" key="5">
    <source>
        <dbReference type="EMBL" id="KXJ85062.1"/>
    </source>
</evidence>
<dbReference type="Pfam" id="PF05368">
    <property type="entry name" value="NmrA"/>
    <property type="match status" value="1"/>
</dbReference>
<evidence type="ECO:0000313" key="6">
    <source>
        <dbReference type="Proteomes" id="UP000070501"/>
    </source>
</evidence>
<keyword evidence="2" id="KW-0521">NADP</keyword>
<dbReference type="EMBL" id="KQ964298">
    <property type="protein sequence ID" value="KXJ85062.1"/>
    <property type="molecule type" value="Genomic_DNA"/>
</dbReference>
<dbReference type="Gene3D" id="3.90.25.10">
    <property type="entry name" value="UDP-galactose 4-epimerase, domain 1"/>
    <property type="match status" value="1"/>
</dbReference>
<evidence type="ECO:0000256" key="2">
    <source>
        <dbReference type="ARBA" id="ARBA00022857"/>
    </source>
</evidence>
<dbReference type="InterPro" id="IPR036291">
    <property type="entry name" value="NAD(P)-bd_dom_sf"/>
</dbReference>
<organism evidence="5 6">
    <name type="scientific">Microdochium bolleyi</name>
    <dbReference type="NCBI Taxonomy" id="196109"/>
    <lineage>
        <taxon>Eukaryota</taxon>
        <taxon>Fungi</taxon>
        <taxon>Dikarya</taxon>
        <taxon>Ascomycota</taxon>
        <taxon>Pezizomycotina</taxon>
        <taxon>Sordariomycetes</taxon>
        <taxon>Xylariomycetidae</taxon>
        <taxon>Xylariales</taxon>
        <taxon>Microdochiaceae</taxon>
        <taxon>Microdochium</taxon>
    </lineage>
</organism>
<protein>
    <recommendedName>
        <fullName evidence="4">NmrA-like domain-containing protein</fullName>
    </recommendedName>
</protein>
<dbReference type="CDD" id="cd05251">
    <property type="entry name" value="NmrA_like_SDR_a"/>
    <property type="match status" value="1"/>
</dbReference>
<dbReference type="InterPro" id="IPR051164">
    <property type="entry name" value="NmrA-like_oxidored"/>
</dbReference>
<comment type="similarity">
    <text evidence="1">Belongs to the NmrA-type oxidoreductase family.</text>
</comment>
<evidence type="ECO:0000259" key="4">
    <source>
        <dbReference type="Pfam" id="PF05368"/>
    </source>
</evidence>
<dbReference type="GO" id="GO:0016491">
    <property type="term" value="F:oxidoreductase activity"/>
    <property type="evidence" value="ECO:0007669"/>
    <property type="project" value="UniProtKB-KW"/>
</dbReference>
<dbReference type="InParanoid" id="A0A136IJF7"/>
<dbReference type="SUPFAM" id="SSF51735">
    <property type="entry name" value="NAD(P)-binding Rossmann-fold domains"/>
    <property type="match status" value="1"/>
</dbReference>
<dbReference type="Gene3D" id="3.40.50.720">
    <property type="entry name" value="NAD(P)-binding Rossmann-like Domain"/>
    <property type="match status" value="1"/>
</dbReference>
<accession>A0A136IJF7</accession>
<evidence type="ECO:0000256" key="1">
    <source>
        <dbReference type="ARBA" id="ARBA00006328"/>
    </source>
</evidence>
<reference evidence="6" key="1">
    <citation type="submission" date="2016-02" db="EMBL/GenBank/DDBJ databases">
        <title>Draft genome sequence of Microdochium bolleyi, a fungal endophyte of beachgrass.</title>
        <authorList>
            <consortium name="DOE Joint Genome Institute"/>
            <person name="David A.S."/>
            <person name="May G."/>
            <person name="Haridas S."/>
            <person name="Lim J."/>
            <person name="Wang M."/>
            <person name="Labutti K."/>
            <person name="Lipzen A."/>
            <person name="Barry K."/>
            <person name="Grigoriev I.V."/>
        </authorList>
    </citation>
    <scope>NUCLEOTIDE SEQUENCE [LARGE SCALE GENOMIC DNA]</scope>
    <source>
        <strain evidence="6">J235TASD1</strain>
    </source>
</reference>
<dbReference type="PANTHER" id="PTHR42748">
    <property type="entry name" value="NITROGEN METABOLITE REPRESSION PROTEIN NMRA FAMILY MEMBER"/>
    <property type="match status" value="1"/>
</dbReference>